<reference evidence="1 2" key="1">
    <citation type="journal article" date="2018" name="Front. Plant Sci.">
        <title>Red Clover (Trifolium pratense) and Zigzag Clover (T. medium) - A Picture of Genomic Similarities and Differences.</title>
        <authorList>
            <person name="Dluhosova J."/>
            <person name="Istvanek J."/>
            <person name="Nedelnik J."/>
            <person name="Repkova J."/>
        </authorList>
    </citation>
    <scope>NUCLEOTIDE SEQUENCE [LARGE SCALE GENOMIC DNA]</scope>
    <source>
        <strain evidence="2">cv. 10/8</strain>
        <tissue evidence="1">Leaf</tissue>
    </source>
</reference>
<evidence type="ECO:0000313" key="2">
    <source>
        <dbReference type="Proteomes" id="UP000265520"/>
    </source>
</evidence>
<protein>
    <submittedName>
        <fullName evidence="1">Uncharacterized protein</fullName>
    </submittedName>
</protein>
<feature type="non-terminal residue" evidence="1">
    <location>
        <position position="1"/>
    </location>
</feature>
<sequence>LSLALASPKCLKNGVFLAPTAPQSIETGGALCQSIDSTQRKENLHILTGSID</sequence>
<name>A0A392TKP0_9FABA</name>
<accession>A0A392TKP0</accession>
<organism evidence="1 2">
    <name type="scientific">Trifolium medium</name>
    <dbReference type="NCBI Taxonomy" id="97028"/>
    <lineage>
        <taxon>Eukaryota</taxon>
        <taxon>Viridiplantae</taxon>
        <taxon>Streptophyta</taxon>
        <taxon>Embryophyta</taxon>
        <taxon>Tracheophyta</taxon>
        <taxon>Spermatophyta</taxon>
        <taxon>Magnoliopsida</taxon>
        <taxon>eudicotyledons</taxon>
        <taxon>Gunneridae</taxon>
        <taxon>Pentapetalae</taxon>
        <taxon>rosids</taxon>
        <taxon>fabids</taxon>
        <taxon>Fabales</taxon>
        <taxon>Fabaceae</taxon>
        <taxon>Papilionoideae</taxon>
        <taxon>50 kb inversion clade</taxon>
        <taxon>NPAAA clade</taxon>
        <taxon>Hologalegina</taxon>
        <taxon>IRL clade</taxon>
        <taxon>Trifolieae</taxon>
        <taxon>Trifolium</taxon>
    </lineage>
</organism>
<keyword evidence="2" id="KW-1185">Reference proteome</keyword>
<dbReference type="EMBL" id="LXQA010591959">
    <property type="protein sequence ID" value="MCI61007.1"/>
    <property type="molecule type" value="Genomic_DNA"/>
</dbReference>
<evidence type="ECO:0000313" key="1">
    <source>
        <dbReference type="EMBL" id="MCI61007.1"/>
    </source>
</evidence>
<comment type="caution">
    <text evidence="1">The sequence shown here is derived from an EMBL/GenBank/DDBJ whole genome shotgun (WGS) entry which is preliminary data.</text>
</comment>
<dbReference type="AlphaFoldDB" id="A0A392TKP0"/>
<proteinExistence type="predicted"/>
<dbReference type="Proteomes" id="UP000265520">
    <property type="component" value="Unassembled WGS sequence"/>
</dbReference>